<evidence type="ECO:0000313" key="9">
    <source>
        <dbReference type="WBParaSite" id="Gr19_v10_g16754.t1"/>
    </source>
</evidence>
<accession>A0A914HGI7</accession>
<dbReference type="WBParaSite" id="Gr19_v10_g16754.t1">
    <property type="protein sequence ID" value="Gr19_v10_g16754.t1"/>
    <property type="gene ID" value="Gr19_v10_g16754"/>
</dbReference>
<dbReference type="Pfam" id="PF13499">
    <property type="entry name" value="EF-hand_7"/>
    <property type="match status" value="2"/>
</dbReference>
<dbReference type="PANTHER" id="PTHR46212:SF9">
    <property type="entry name" value="PROGRAMMED CELL DEATH PROTEIN 6"/>
    <property type="match status" value="1"/>
</dbReference>
<dbReference type="GO" id="GO:0005737">
    <property type="term" value="C:cytoplasm"/>
    <property type="evidence" value="ECO:0007669"/>
    <property type="project" value="UniProtKB-SubCell"/>
</dbReference>
<protein>
    <submittedName>
        <fullName evidence="9">EF-hand domain-containing protein</fullName>
    </submittedName>
</protein>
<dbReference type="AlphaFoldDB" id="A0A914HGI7"/>
<name>A0A914HGI7_GLORO</name>
<dbReference type="SMART" id="SM00054">
    <property type="entry name" value="EFh"/>
    <property type="match status" value="5"/>
</dbReference>
<dbReference type="Proteomes" id="UP000887572">
    <property type="component" value="Unplaced"/>
</dbReference>
<evidence type="ECO:0000256" key="6">
    <source>
        <dbReference type="SAM" id="Phobius"/>
    </source>
</evidence>
<dbReference type="PANTHER" id="PTHR46212">
    <property type="entry name" value="PEFLIN"/>
    <property type="match status" value="1"/>
</dbReference>
<keyword evidence="2" id="KW-0963">Cytoplasm</keyword>
<feature type="transmembrane region" description="Helical" evidence="6">
    <location>
        <begin position="73"/>
        <end position="93"/>
    </location>
</feature>
<keyword evidence="6" id="KW-0472">Membrane</keyword>
<dbReference type="InterPro" id="IPR002048">
    <property type="entry name" value="EF_hand_dom"/>
</dbReference>
<dbReference type="InterPro" id="IPR051426">
    <property type="entry name" value="Peflin/Sorcin_CaBP"/>
</dbReference>
<comment type="subcellular location">
    <subcellularLocation>
        <location evidence="1">Cytoplasm</location>
    </subcellularLocation>
</comment>
<keyword evidence="8" id="KW-1185">Reference proteome</keyword>
<keyword evidence="6" id="KW-1133">Transmembrane helix</keyword>
<keyword evidence="3" id="KW-0479">Metal-binding</keyword>
<dbReference type="InterPro" id="IPR018247">
    <property type="entry name" value="EF_Hand_1_Ca_BS"/>
</dbReference>
<proteinExistence type="predicted"/>
<evidence type="ECO:0000259" key="7">
    <source>
        <dbReference type="PROSITE" id="PS50222"/>
    </source>
</evidence>
<reference evidence="9" key="1">
    <citation type="submission" date="2022-11" db="UniProtKB">
        <authorList>
            <consortium name="WormBaseParasite"/>
        </authorList>
    </citation>
    <scope>IDENTIFICATION</scope>
</reference>
<dbReference type="Gene3D" id="1.10.238.10">
    <property type="entry name" value="EF-hand"/>
    <property type="match status" value="1"/>
</dbReference>
<dbReference type="GO" id="GO:0005509">
    <property type="term" value="F:calcium ion binding"/>
    <property type="evidence" value="ECO:0007669"/>
    <property type="project" value="InterPro"/>
</dbReference>
<evidence type="ECO:0000256" key="3">
    <source>
        <dbReference type="ARBA" id="ARBA00022723"/>
    </source>
</evidence>
<evidence type="ECO:0000313" key="8">
    <source>
        <dbReference type="Proteomes" id="UP000887572"/>
    </source>
</evidence>
<dbReference type="PROSITE" id="PS00018">
    <property type="entry name" value="EF_HAND_1"/>
    <property type="match status" value="2"/>
</dbReference>
<evidence type="ECO:0000256" key="1">
    <source>
        <dbReference type="ARBA" id="ARBA00004496"/>
    </source>
</evidence>
<keyword evidence="4" id="KW-0677">Repeat</keyword>
<sequence length="366" mass="41913">MENSNSDATEPEPTPSEVERIGELSATLSDLSDNIELDDDPGRIKSRGIAGWVQVIRPMIHGRFMWTLTVSNLVLSILMILLIIYIIVFAVLLSSSIEKKKELEGKINTVDYCSVSWHPLSNCSAKCKEIGGSRRAAFPTRTTYIDDVTGKKCPGYLQEKNEKELKKIVRTVPCNVWASTPCFGYMQSQPNLQQIFQTVDRNRSGQISAHELQRALSNGTWKPFNPETCRMMISMFDNNNDGGINMQEFQALWTYINDWTRVFRTFDRDNSGNIDKGELMNALTQFGYRLSGPFYDMLMRKFDRSRRGSINFDDFIQLCVVLQTLTAAFREKDTDLDGWIRIHYEEFLSMVFSLKMMMMMAGHSSK</sequence>
<evidence type="ECO:0000256" key="4">
    <source>
        <dbReference type="ARBA" id="ARBA00022737"/>
    </source>
</evidence>
<feature type="domain" description="EF-hand" evidence="7">
    <location>
        <begin position="254"/>
        <end position="289"/>
    </location>
</feature>
<organism evidence="8 9">
    <name type="scientific">Globodera rostochiensis</name>
    <name type="common">Golden nematode worm</name>
    <name type="synonym">Heterodera rostochiensis</name>
    <dbReference type="NCBI Taxonomy" id="31243"/>
    <lineage>
        <taxon>Eukaryota</taxon>
        <taxon>Metazoa</taxon>
        <taxon>Ecdysozoa</taxon>
        <taxon>Nematoda</taxon>
        <taxon>Chromadorea</taxon>
        <taxon>Rhabditida</taxon>
        <taxon>Tylenchina</taxon>
        <taxon>Tylenchomorpha</taxon>
        <taxon>Tylenchoidea</taxon>
        <taxon>Heteroderidae</taxon>
        <taxon>Heteroderinae</taxon>
        <taxon>Globodera</taxon>
    </lineage>
</organism>
<dbReference type="CDD" id="cd16183">
    <property type="entry name" value="EFh_PEF_ALG-2"/>
    <property type="match status" value="1"/>
</dbReference>
<dbReference type="SUPFAM" id="SSF47473">
    <property type="entry name" value="EF-hand"/>
    <property type="match status" value="1"/>
</dbReference>
<feature type="domain" description="EF-hand" evidence="7">
    <location>
        <begin position="187"/>
        <end position="222"/>
    </location>
</feature>
<keyword evidence="6" id="KW-0812">Transmembrane</keyword>
<dbReference type="InterPro" id="IPR011992">
    <property type="entry name" value="EF-hand-dom_pair"/>
</dbReference>
<dbReference type="PROSITE" id="PS50222">
    <property type="entry name" value="EF_HAND_2"/>
    <property type="match status" value="2"/>
</dbReference>
<evidence type="ECO:0000256" key="5">
    <source>
        <dbReference type="ARBA" id="ARBA00022837"/>
    </source>
</evidence>
<keyword evidence="5" id="KW-0106">Calcium</keyword>
<dbReference type="GO" id="GO:0048306">
    <property type="term" value="F:calcium-dependent protein binding"/>
    <property type="evidence" value="ECO:0007669"/>
    <property type="project" value="UniProtKB-ARBA"/>
</dbReference>
<evidence type="ECO:0000256" key="2">
    <source>
        <dbReference type="ARBA" id="ARBA00022490"/>
    </source>
</evidence>